<evidence type="ECO:0000256" key="2">
    <source>
        <dbReference type="ARBA" id="ARBA00023125"/>
    </source>
</evidence>
<dbReference type="OrthoDB" id="8638122at2"/>
<dbReference type="GO" id="GO:0003700">
    <property type="term" value="F:DNA-binding transcription factor activity"/>
    <property type="evidence" value="ECO:0007669"/>
    <property type="project" value="InterPro"/>
</dbReference>
<dbReference type="Proteomes" id="UP000198767">
    <property type="component" value="Unassembled WGS sequence"/>
</dbReference>
<dbReference type="Pfam" id="PF07729">
    <property type="entry name" value="FCD"/>
    <property type="match status" value="1"/>
</dbReference>
<gene>
    <name evidence="5" type="ORF">SAMN04488118_107186</name>
</gene>
<dbReference type="PROSITE" id="PS50949">
    <property type="entry name" value="HTH_GNTR"/>
    <property type="match status" value="1"/>
</dbReference>
<evidence type="ECO:0000256" key="1">
    <source>
        <dbReference type="ARBA" id="ARBA00023015"/>
    </source>
</evidence>
<dbReference type="RefSeq" id="WP_090219500.1">
    <property type="nucleotide sequence ID" value="NZ_FMWG01000007.1"/>
</dbReference>
<dbReference type="SUPFAM" id="SSF48008">
    <property type="entry name" value="GntR ligand-binding domain-like"/>
    <property type="match status" value="1"/>
</dbReference>
<evidence type="ECO:0000256" key="3">
    <source>
        <dbReference type="ARBA" id="ARBA00023163"/>
    </source>
</evidence>
<dbReference type="InterPro" id="IPR036388">
    <property type="entry name" value="WH-like_DNA-bd_sf"/>
</dbReference>
<keyword evidence="1" id="KW-0805">Transcription regulation</keyword>
<sequence>MQKQKSVIAALSDELRRDISLGVIKPGDRLNIESLKRSYGVSHPSVREALSMLVGEGYVFFEESKGFRVQLPSKDEMRDSIRVRAELEALAFEWAIARSDLDWRSRIVAAHYALSEVEEQMVKNSRDMVLEWDMRNREFHMMISGNCGSQKLIELIKMQYDQSRRYRLMAHANDHSEVSRSRWIIKSGEEHRLLKDAVLAADVVAGQNVLKKHITKAPLHVVDEPNSQLDNTIQTRA</sequence>
<organism evidence="5 6">
    <name type="scientific">Epibacterium ulvae</name>
    <dbReference type="NCBI Taxonomy" id="1156985"/>
    <lineage>
        <taxon>Bacteria</taxon>
        <taxon>Pseudomonadati</taxon>
        <taxon>Pseudomonadota</taxon>
        <taxon>Alphaproteobacteria</taxon>
        <taxon>Rhodobacterales</taxon>
        <taxon>Roseobacteraceae</taxon>
        <taxon>Epibacterium</taxon>
    </lineage>
</organism>
<evidence type="ECO:0000313" key="6">
    <source>
        <dbReference type="Proteomes" id="UP000198767"/>
    </source>
</evidence>
<dbReference type="PANTHER" id="PTHR43537:SF20">
    <property type="entry name" value="HTH-TYPE TRANSCRIPTIONAL REPRESSOR GLAR"/>
    <property type="match status" value="1"/>
</dbReference>
<protein>
    <submittedName>
        <fullName evidence="5">Transcriptional regulator, GntR family</fullName>
    </submittedName>
</protein>
<feature type="domain" description="HTH gntR-type" evidence="4">
    <location>
        <begin position="5"/>
        <end position="72"/>
    </location>
</feature>
<evidence type="ECO:0000313" key="5">
    <source>
        <dbReference type="EMBL" id="SCZ68142.1"/>
    </source>
</evidence>
<keyword evidence="3" id="KW-0804">Transcription</keyword>
<dbReference type="STRING" id="1156985.SAMN04488118_107186"/>
<proteinExistence type="predicted"/>
<dbReference type="InterPro" id="IPR008920">
    <property type="entry name" value="TF_FadR/GntR_C"/>
</dbReference>
<dbReference type="Pfam" id="PF00392">
    <property type="entry name" value="GntR"/>
    <property type="match status" value="1"/>
</dbReference>
<dbReference type="PANTHER" id="PTHR43537">
    <property type="entry name" value="TRANSCRIPTIONAL REGULATOR, GNTR FAMILY"/>
    <property type="match status" value="1"/>
</dbReference>
<evidence type="ECO:0000259" key="4">
    <source>
        <dbReference type="PROSITE" id="PS50949"/>
    </source>
</evidence>
<reference evidence="5 6" key="1">
    <citation type="submission" date="2016-10" db="EMBL/GenBank/DDBJ databases">
        <authorList>
            <person name="de Groot N.N."/>
        </authorList>
    </citation>
    <scope>NUCLEOTIDE SEQUENCE [LARGE SCALE GENOMIC DNA]</scope>
    <source>
        <strain evidence="5 6">U95</strain>
    </source>
</reference>
<dbReference type="SMART" id="SM00895">
    <property type="entry name" value="FCD"/>
    <property type="match status" value="1"/>
</dbReference>
<keyword evidence="2" id="KW-0238">DNA-binding</keyword>
<dbReference type="InterPro" id="IPR036390">
    <property type="entry name" value="WH_DNA-bd_sf"/>
</dbReference>
<dbReference type="GO" id="GO:0003677">
    <property type="term" value="F:DNA binding"/>
    <property type="evidence" value="ECO:0007669"/>
    <property type="project" value="UniProtKB-KW"/>
</dbReference>
<keyword evidence="6" id="KW-1185">Reference proteome</keyword>
<dbReference type="AlphaFoldDB" id="A0A1G5R253"/>
<dbReference type="InterPro" id="IPR000524">
    <property type="entry name" value="Tscrpt_reg_HTH_GntR"/>
</dbReference>
<dbReference type="SUPFAM" id="SSF46785">
    <property type="entry name" value="Winged helix' DNA-binding domain"/>
    <property type="match status" value="1"/>
</dbReference>
<dbReference type="Gene3D" id="1.10.10.10">
    <property type="entry name" value="Winged helix-like DNA-binding domain superfamily/Winged helix DNA-binding domain"/>
    <property type="match status" value="1"/>
</dbReference>
<dbReference type="SMART" id="SM00345">
    <property type="entry name" value="HTH_GNTR"/>
    <property type="match status" value="1"/>
</dbReference>
<dbReference type="InterPro" id="IPR011711">
    <property type="entry name" value="GntR_C"/>
</dbReference>
<name>A0A1G5R253_9RHOB</name>
<dbReference type="Gene3D" id="1.20.120.530">
    <property type="entry name" value="GntR ligand-binding domain-like"/>
    <property type="match status" value="1"/>
</dbReference>
<dbReference type="EMBL" id="FMWG01000007">
    <property type="protein sequence ID" value="SCZ68142.1"/>
    <property type="molecule type" value="Genomic_DNA"/>
</dbReference>
<accession>A0A1G5R253</accession>